<dbReference type="SUPFAM" id="SSF54523">
    <property type="entry name" value="Pili subunits"/>
    <property type="match status" value="1"/>
</dbReference>
<comment type="caution">
    <text evidence="2">The sequence shown here is derived from an EMBL/GenBank/DDBJ whole genome shotgun (WGS) entry which is preliminary data.</text>
</comment>
<keyword evidence="3" id="KW-1185">Reference proteome</keyword>
<evidence type="ECO:0000313" key="3">
    <source>
        <dbReference type="Proteomes" id="UP000241193"/>
    </source>
</evidence>
<name>A0A2T4IGD0_9RHOO</name>
<proteinExistence type="predicted"/>
<keyword evidence="1" id="KW-1133">Transmembrane helix</keyword>
<evidence type="ECO:0008006" key="4">
    <source>
        <dbReference type="Google" id="ProtNLM"/>
    </source>
</evidence>
<reference evidence="2 3" key="2">
    <citation type="submission" date="2018-04" db="EMBL/GenBank/DDBJ databases">
        <title>Thauera lacus sp. nov., isolated from an saline lake in Inner Mongolia, China.</title>
        <authorList>
            <person name="Liang Q.-Y."/>
        </authorList>
    </citation>
    <scope>NUCLEOTIDE SEQUENCE [LARGE SCALE GENOMIC DNA]</scope>
    <source>
        <strain evidence="2 3">D20</strain>
    </source>
</reference>
<reference evidence="2 3" key="1">
    <citation type="submission" date="2018-03" db="EMBL/GenBank/DDBJ databases">
        <authorList>
            <person name="Keele B.F."/>
        </authorList>
    </citation>
    <scope>NUCLEOTIDE SEQUENCE [LARGE SCALE GENOMIC DNA]</scope>
    <source>
        <strain evidence="2 3">D20</strain>
    </source>
</reference>
<sequence length="197" mass="20459">MKRQARHNVTHFTPGSLAVPGYTQPKALSTGGFSAMPQRQHQQGFTLIELVIVIVILGILAAVAIPKFISLQREARIAVVDSYYTAVKSGSNVVFAKMAAAGLHTSAAACVNLETNATGTSATAAACNPAATRVSTVYGYPQATAANLRPLFDDLPSRWTYSGGTAQLDGIPTCSVAYTAPSAAGGRPTITRDTSGC</sequence>
<dbReference type="InterPro" id="IPR045584">
    <property type="entry name" value="Pilin-like"/>
</dbReference>
<dbReference type="Proteomes" id="UP000241193">
    <property type="component" value="Unassembled WGS sequence"/>
</dbReference>
<dbReference type="NCBIfam" id="TIGR02532">
    <property type="entry name" value="IV_pilin_GFxxxE"/>
    <property type="match status" value="1"/>
</dbReference>
<keyword evidence="1" id="KW-0472">Membrane</keyword>
<organism evidence="2 3">
    <name type="scientific">Pseudothauera lacus</name>
    <dbReference type="NCBI Taxonomy" id="2136175"/>
    <lineage>
        <taxon>Bacteria</taxon>
        <taxon>Pseudomonadati</taxon>
        <taxon>Pseudomonadota</taxon>
        <taxon>Betaproteobacteria</taxon>
        <taxon>Rhodocyclales</taxon>
        <taxon>Zoogloeaceae</taxon>
        <taxon>Pseudothauera</taxon>
    </lineage>
</organism>
<dbReference type="AlphaFoldDB" id="A0A2T4IGD0"/>
<dbReference type="InterPro" id="IPR012902">
    <property type="entry name" value="N_methyl_site"/>
</dbReference>
<accession>A0A2T4IGD0</accession>
<keyword evidence="1" id="KW-0812">Transmembrane</keyword>
<feature type="transmembrane region" description="Helical" evidence="1">
    <location>
        <begin position="44"/>
        <end position="65"/>
    </location>
</feature>
<evidence type="ECO:0000313" key="2">
    <source>
        <dbReference type="EMBL" id="PTD96821.1"/>
    </source>
</evidence>
<dbReference type="EMBL" id="PZKC01000005">
    <property type="protein sequence ID" value="PTD96821.1"/>
    <property type="molecule type" value="Genomic_DNA"/>
</dbReference>
<dbReference type="OrthoDB" id="8778087at2"/>
<gene>
    <name evidence="2" type="ORF">C8261_08415</name>
</gene>
<dbReference type="PROSITE" id="PS00409">
    <property type="entry name" value="PROKAR_NTER_METHYL"/>
    <property type="match status" value="1"/>
</dbReference>
<dbReference type="Gene3D" id="3.30.700.10">
    <property type="entry name" value="Glycoprotein, Type 4 Pilin"/>
    <property type="match status" value="1"/>
</dbReference>
<evidence type="ECO:0000256" key="1">
    <source>
        <dbReference type="SAM" id="Phobius"/>
    </source>
</evidence>
<protein>
    <recommendedName>
        <fullName evidence="4">Prepilin-type N-terminal cleavage/methylation domain-containing protein</fullName>
    </recommendedName>
</protein>
<dbReference type="Pfam" id="PF07963">
    <property type="entry name" value="N_methyl"/>
    <property type="match status" value="1"/>
</dbReference>